<protein>
    <recommendedName>
        <fullName evidence="4">C2 domain-containing protein</fullName>
    </recommendedName>
</protein>
<dbReference type="Proteomes" id="UP001558652">
    <property type="component" value="Unassembled WGS sequence"/>
</dbReference>
<gene>
    <name evidence="5" type="ORF">AAG570_013511</name>
</gene>
<evidence type="ECO:0000256" key="3">
    <source>
        <dbReference type="SAM" id="MobiDB-lite"/>
    </source>
</evidence>
<evidence type="ECO:0000259" key="4">
    <source>
        <dbReference type="PROSITE" id="PS50004"/>
    </source>
</evidence>
<dbReference type="InterPro" id="IPR035892">
    <property type="entry name" value="C2_domain_sf"/>
</dbReference>
<feature type="domain" description="C2" evidence="4">
    <location>
        <begin position="1"/>
        <end position="70"/>
    </location>
</feature>
<dbReference type="AlphaFoldDB" id="A0ABD0YR50"/>
<sequence length="237" mass="27094">MNAVKTEVAEPTHNPMWNTNLELHAPGEQLMDKTIEVTLWDYRPDKEQIFLGECTVDLQKALLDDTPVWYRLEDPRQLRAGASRSPRSSIASDTSIRTTLLRRGDRSTRNVSEDTSDMEMEGHCSLLHPDHAYMFGSRRGSSQSENIEFSEPYQLPRDFSKSLPGSRRSSFQSPAQDKEELPAVPPPASYSKERRRSSVCRASMRDPDEILRNLKAVRGELLSRKTSLTDKRRTSRE</sequence>
<feature type="region of interest" description="Disordered" evidence="3">
    <location>
        <begin position="80"/>
        <end position="120"/>
    </location>
</feature>
<keyword evidence="1" id="KW-0770">Synapse</keyword>
<dbReference type="Pfam" id="PF00168">
    <property type="entry name" value="C2"/>
    <property type="match status" value="1"/>
</dbReference>
<name>A0ABD0YR50_9HEMI</name>
<comment type="caution">
    <text evidence="5">The sequence shown here is derived from an EMBL/GenBank/DDBJ whole genome shotgun (WGS) entry which is preliminary data.</text>
</comment>
<accession>A0ABD0YR50</accession>
<dbReference type="EMBL" id="JBFDAA010000009">
    <property type="protein sequence ID" value="KAL1128977.1"/>
    <property type="molecule type" value="Genomic_DNA"/>
</dbReference>
<dbReference type="PANTHER" id="PTHR12157">
    <property type="entry name" value="REGULATING SYNAPTIC MEMBRANE EXOCYTOSIS PROTEIN"/>
    <property type="match status" value="1"/>
</dbReference>
<dbReference type="InterPro" id="IPR000008">
    <property type="entry name" value="C2_dom"/>
</dbReference>
<dbReference type="PANTHER" id="PTHR12157:SF24">
    <property type="entry name" value="FIFE, ISOFORM D"/>
    <property type="match status" value="1"/>
</dbReference>
<feature type="compositionally biased region" description="Basic and acidic residues" evidence="3">
    <location>
        <begin position="102"/>
        <end position="112"/>
    </location>
</feature>
<dbReference type="GO" id="GO:0045202">
    <property type="term" value="C:synapse"/>
    <property type="evidence" value="ECO:0007669"/>
    <property type="project" value="UniProtKB-SubCell"/>
</dbReference>
<evidence type="ECO:0000256" key="1">
    <source>
        <dbReference type="ARBA" id="ARBA00023018"/>
    </source>
</evidence>
<organism evidence="5 6">
    <name type="scientific">Ranatra chinensis</name>
    <dbReference type="NCBI Taxonomy" id="642074"/>
    <lineage>
        <taxon>Eukaryota</taxon>
        <taxon>Metazoa</taxon>
        <taxon>Ecdysozoa</taxon>
        <taxon>Arthropoda</taxon>
        <taxon>Hexapoda</taxon>
        <taxon>Insecta</taxon>
        <taxon>Pterygota</taxon>
        <taxon>Neoptera</taxon>
        <taxon>Paraneoptera</taxon>
        <taxon>Hemiptera</taxon>
        <taxon>Heteroptera</taxon>
        <taxon>Panheteroptera</taxon>
        <taxon>Nepomorpha</taxon>
        <taxon>Nepidae</taxon>
        <taxon>Ranatrinae</taxon>
        <taxon>Ranatra</taxon>
    </lineage>
</organism>
<evidence type="ECO:0000313" key="5">
    <source>
        <dbReference type="EMBL" id="KAL1128977.1"/>
    </source>
</evidence>
<feature type="region of interest" description="Disordered" evidence="3">
    <location>
        <begin position="151"/>
        <end position="208"/>
    </location>
</feature>
<comment type="subcellular location">
    <subcellularLocation>
        <location evidence="2">Synapse</location>
    </subcellularLocation>
</comment>
<reference evidence="5 6" key="1">
    <citation type="submission" date="2024-07" db="EMBL/GenBank/DDBJ databases">
        <title>Chromosome-level genome assembly of the water stick insect Ranatra chinensis (Heteroptera: Nepidae).</title>
        <authorList>
            <person name="Liu X."/>
        </authorList>
    </citation>
    <scope>NUCLEOTIDE SEQUENCE [LARGE SCALE GENOMIC DNA]</scope>
    <source>
        <strain evidence="5">Cailab_2021Rc</strain>
        <tissue evidence="5">Muscle</tissue>
    </source>
</reference>
<dbReference type="Gene3D" id="2.60.40.150">
    <property type="entry name" value="C2 domain"/>
    <property type="match status" value="1"/>
</dbReference>
<feature type="compositionally biased region" description="Polar residues" evidence="3">
    <location>
        <begin position="85"/>
        <end position="98"/>
    </location>
</feature>
<dbReference type="PROSITE" id="PS50004">
    <property type="entry name" value="C2"/>
    <property type="match status" value="1"/>
</dbReference>
<evidence type="ECO:0000256" key="2">
    <source>
        <dbReference type="ARBA" id="ARBA00034103"/>
    </source>
</evidence>
<keyword evidence="6" id="KW-1185">Reference proteome</keyword>
<dbReference type="InterPro" id="IPR039032">
    <property type="entry name" value="Rim-like"/>
</dbReference>
<dbReference type="SUPFAM" id="SSF49562">
    <property type="entry name" value="C2 domain (Calcium/lipid-binding domain, CaLB)"/>
    <property type="match status" value="1"/>
</dbReference>
<evidence type="ECO:0000313" key="6">
    <source>
        <dbReference type="Proteomes" id="UP001558652"/>
    </source>
</evidence>
<proteinExistence type="predicted"/>